<dbReference type="InterPro" id="IPR005693">
    <property type="entry name" value="Mce"/>
</dbReference>
<evidence type="ECO:0000259" key="2">
    <source>
        <dbReference type="Pfam" id="PF02470"/>
    </source>
</evidence>
<dbReference type="InterPro" id="IPR024516">
    <property type="entry name" value="Mce_C"/>
</dbReference>
<keyword evidence="1" id="KW-0472">Membrane</keyword>
<dbReference type="NCBIfam" id="TIGR00996">
    <property type="entry name" value="Mtu_fam_mce"/>
    <property type="match status" value="1"/>
</dbReference>
<keyword evidence="5" id="KW-1185">Reference proteome</keyword>
<dbReference type="PANTHER" id="PTHR33371">
    <property type="entry name" value="INTERMEMBRANE PHOSPHOLIPID TRANSPORT SYSTEM BINDING PROTEIN MLAD-RELATED"/>
    <property type="match status" value="1"/>
</dbReference>
<evidence type="ECO:0000259" key="3">
    <source>
        <dbReference type="Pfam" id="PF11887"/>
    </source>
</evidence>
<dbReference type="PANTHER" id="PTHR33371:SF4">
    <property type="entry name" value="INTERMEMBRANE PHOSPHOLIPID TRANSPORT SYSTEM BINDING PROTEIN MLAD"/>
    <property type="match status" value="1"/>
</dbReference>
<dbReference type="InterPro" id="IPR003399">
    <property type="entry name" value="Mce/MlaD"/>
</dbReference>
<gene>
    <name evidence="4" type="ORF">D0Z08_30990</name>
</gene>
<feature type="transmembrane region" description="Helical" evidence="1">
    <location>
        <begin position="12"/>
        <end position="30"/>
    </location>
</feature>
<feature type="domain" description="Mammalian cell entry C-terminal" evidence="3">
    <location>
        <begin position="115"/>
        <end position="306"/>
    </location>
</feature>
<evidence type="ECO:0000313" key="4">
    <source>
        <dbReference type="EMBL" id="RHW22830.1"/>
    </source>
</evidence>
<dbReference type="Proteomes" id="UP000283644">
    <property type="component" value="Unassembled WGS sequence"/>
</dbReference>
<dbReference type="InterPro" id="IPR052336">
    <property type="entry name" value="MlaD_Phospholipid_Transporter"/>
</dbReference>
<evidence type="ECO:0000256" key="1">
    <source>
        <dbReference type="SAM" id="Phobius"/>
    </source>
</evidence>
<keyword evidence="1" id="KW-1133">Transmembrane helix</keyword>
<protein>
    <submittedName>
        <fullName evidence="4">MCE family protein</fullName>
    </submittedName>
</protein>
<name>A0A417XRY9_9ACTN</name>
<organism evidence="4 5">
    <name type="scientific">Nocardioides immobilis</name>
    <dbReference type="NCBI Taxonomy" id="2049295"/>
    <lineage>
        <taxon>Bacteria</taxon>
        <taxon>Bacillati</taxon>
        <taxon>Actinomycetota</taxon>
        <taxon>Actinomycetes</taxon>
        <taxon>Propionibacteriales</taxon>
        <taxon>Nocardioidaceae</taxon>
        <taxon>Nocardioides</taxon>
    </lineage>
</organism>
<evidence type="ECO:0000313" key="5">
    <source>
        <dbReference type="Proteomes" id="UP000283644"/>
    </source>
</evidence>
<proteinExistence type="predicted"/>
<dbReference type="EMBL" id="QXGH01000054">
    <property type="protein sequence ID" value="RHW22830.1"/>
    <property type="molecule type" value="Genomic_DNA"/>
</dbReference>
<dbReference type="RefSeq" id="WP_118929142.1">
    <property type="nucleotide sequence ID" value="NZ_QXGH01000054.1"/>
</dbReference>
<dbReference type="OrthoDB" id="4516955at2"/>
<dbReference type="Pfam" id="PF11887">
    <property type="entry name" value="Mce4_CUP1"/>
    <property type="match status" value="1"/>
</dbReference>
<dbReference type="AlphaFoldDB" id="A0A417XRY9"/>
<comment type="caution">
    <text evidence="4">The sequence shown here is derived from an EMBL/GenBank/DDBJ whole genome shotgun (WGS) entry which is preliminary data.</text>
</comment>
<keyword evidence="1" id="KW-0812">Transmembrane</keyword>
<feature type="domain" description="Mce/MlaD" evidence="2">
    <location>
        <begin position="37"/>
        <end position="109"/>
    </location>
</feature>
<dbReference type="GO" id="GO:0005576">
    <property type="term" value="C:extracellular region"/>
    <property type="evidence" value="ECO:0007669"/>
    <property type="project" value="TreeGrafter"/>
</dbReference>
<accession>A0A417XRY9</accession>
<reference evidence="4 5" key="1">
    <citation type="submission" date="2018-09" db="EMBL/GenBank/DDBJ databases">
        <title>Genome sequencing of Nocardioides immobilis CCTCC AB 2017083 for comparison to Nocardioides silvaticus.</title>
        <authorList>
            <person name="Li C."/>
            <person name="Wang G."/>
        </authorList>
    </citation>
    <scope>NUCLEOTIDE SEQUENCE [LARGE SCALE GENOMIC DNA]</scope>
    <source>
        <strain evidence="4 5">CCTCC AB 2017083</strain>
    </source>
</reference>
<sequence>MIDRSLHLARRPWFFGPLALILVVVGTTGWNRADRTDLVAYFASTDGIYAGDEVRILGVPVGKIDDIETEDGQVRVEFHVNGDVKVPADAKAVIVAPSLVSSRYLQLTPRYDGGAEMAEGATIPLDRTAVPVEWDQIKGQVNDLAVALGPHGANEDGALSDLVDASAHALRGQGGTINQTIADLASAIEVLNAGGDDAFSTVRNLQVFVSALAHSDVQIAEFIQRLDTVSQLLADDKHLVRAALRDLGTAVGDVEGFVREHRGALSETMRGLTDILGVVARQQGDLAQILHVAPNAMANMAEAYHQRQNAIGVNAVGANIHSPGQLLCGALGGAAATDEAGTERLCNRLIGNLLNQVANDPQSQQLLSALLVLLAGAR</sequence>
<dbReference type="Pfam" id="PF02470">
    <property type="entry name" value="MlaD"/>
    <property type="match status" value="1"/>
</dbReference>